<dbReference type="InterPro" id="IPR002762">
    <property type="entry name" value="CbiX-like"/>
</dbReference>
<keyword evidence="2" id="KW-0456">Lyase</keyword>
<keyword evidence="1" id="KW-0479">Metal-binding</keyword>
<dbReference type="PANTHER" id="PTHR33542:SF3">
    <property type="entry name" value="SIROHYDROCHLORIN FERROCHELATASE, CHLOROPLASTIC"/>
    <property type="match status" value="1"/>
</dbReference>
<dbReference type="InterPro" id="IPR050963">
    <property type="entry name" value="Sirohydro_Cobaltochel/CbiX"/>
</dbReference>
<dbReference type="PANTHER" id="PTHR33542">
    <property type="entry name" value="SIROHYDROCHLORIN FERROCHELATASE, CHLOROPLASTIC"/>
    <property type="match status" value="1"/>
</dbReference>
<dbReference type="RefSeq" id="WP_181742169.1">
    <property type="nucleotide sequence ID" value="NZ_JACEOL010000065.1"/>
</dbReference>
<accession>A0A7W2ATM7</accession>
<dbReference type="CDD" id="cd03414">
    <property type="entry name" value="CbiX_SirB_C"/>
    <property type="match status" value="1"/>
</dbReference>
<dbReference type="SUPFAM" id="SSF53800">
    <property type="entry name" value="Chelatase"/>
    <property type="match status" value="1"/>
</dbReference>
<keyword evidence="4" id="KW-1185">Reference proteome</keyword>
<evidence type="ECO:0000313" key="4">
    <source>
        <dbReference type="Proteomes" id="UP000538292"/>
    </source>
</evidence>
<dbReference type="Pfam" id="PF01903">
    <property type="entry name" value="CbiX"/>
    <property type="match status" value="2"/>
</dbReference>
<evidence type="ECO:0000256" key="1">
    <source>
        <dbReference type="ARBA" id="ARBA00022723"/>
    </source>
</evidence>
<dbReference type="EMBL" id="JACEOL010000065">
    <property type="protein sequence ID" value="MBA4603696.1"/>
    <property type="molecule type" value="Genomic_DNA"/>
</dbReference>
<sequence>MDIILFVGHGSRDPEGNEELLRFTDKLSRVVDVPTETCFLELVSPNIPQGMKQCVERGATRIMVIPLMLFAAGHAKVHIPLAIHEAQKKYPNVQFSYGRPVEVDEAVLDILEERVRAVKPDEQTAILIVGRGSSDLYANSDLYKLARMFWERTGFKWVEVSFIGVTDPSLDGGIERCMRLGAKRIVVLPYLLFTGVLVKRIRSKVMQFQERHPEVELHLCTYLGVDDGLIPIVMRRGEEVAQGAGVSWRKLAEKALAEGHHHHSHHHHG</sequence>
<organism evidence="3 4">
    <name type="scientific">Thermoactinomyces mirandus</name>
    <dbReference type="NCBI Taxonomy" id="2756294"/>
    <lineage>
        <taxon>Bacteria</taxon>
        <taxon>Bacillati</taxon>
        <taxon>Bacillota</taxon>
        <taxon>Bacilli</taxon>
        <taxon>Bacillales</taxon>
        <taxon>Thermoactinomycetaceae</taxon>
        <taxon>Thermoactinomyces</taxon>
    </lineage>
</organism>
<dbReference type="GO" id="GO:0016829">
    <property type="term" value="F:lyase activity"/>
    <property type="evidence" value="ECO:0007669"/>
    <property type="project" value="UniProtKB-KW"/>
</dbReference>
<protein>
    <submittedName>
        <fullName evidence="3">Sirohydrochlorin chelatase</fullName>
    </submittedName>
</protein>
<evidence type="ECO:0000256" key="2">
    <source>
        <dbReference type="ARBA" id="ARBA00023239"/>
    </source>
</evidence>
<dbReference type="Proteomes" id="UP000538292">
    <property type="component" value="Unassembled WGS sequence"/>
</dbReference>
<comment type="caution">
    <text evidence="3">The sequence shown here is derived from an EMBL/GenBank/DDBJ whole genome shotgun (WGS) entry which is preliminary data.</text>
</comment>
<name>A0A7W2ATM7_9BACL</name>
<dbReference type="CDD" id="cd03416">
    <property type="entry name" value="CbiX_SirB_N"/>
    <property type="match status" value="1"/>
</dbReference>
<dbReference type="AlphaFoldDB" id="A0A7W2ATM7"/>
<dbReference type="Gene3D" id="3.40.50.1400">
    <property type="match status" value="2"/>
</dbReference>
<dbReference type="GO" id="GO:0046872">
    <property type="term" value="F:metal ion binding"/>
    <property type="evidence" value="ECO:0007669"/>
    <property type="project" value="UniProtKB-KW"/>
</dbReference>
<proteinExistence type="predicted"/>
<evidence type="ECO:0000313" key="3">
    <source>
        <dbReference type="EMBL" id="MBA4603696.1"/>
    </source>
</evidence>
<reference evidence="3 4" key="1">
    <citation type="submission" date="2020-07" db="EMBL/GenBank/DDBJ databases">
        <title>Thermoactinomyces phylogeny.</title>
        <authorList>
            <person name="Dunlap C."/>
        </authorList>
    </citation>
    <scope>NUCLEOTIDE SEQUENCE [LARGE SCALE GENOMIC DNA]</scope>
    <source>
        <strain evidence="3 4">AMNI-1</strain>
    </source>
</reference>
<gene>
    <name evidence="3" type="ORF">H2C83_15620</name>
</gene>